<evidence type="ECO:0000256" key="1">
    <source>
        <dbReference type="SAM" id="Phobius"/>
    </source>
</evidence>
<evidence type="ECO:0000313" key="4">
    <source>
        <dbReference type="Proteomes" id="UP000821866"/>
    </source>
</evidence>
<feature type="domain" description="YitH/HolE acetyltransferase (GNAT)" evidence="2">
    <location>
        <begin position="162"/>
        <end position="243"/>
    </location>
</feature>
<evidence type="ECO:0000313" key="3">
    <source>
        <dbReference type="EMBL" id="KAH8009458.1"/>
    </source>
</evidence>
<keyword evidence="1" id="KW-0812">Transmembrane</keyword>
<gene>
    <name evidence="3" type="ORF">HPB51_017978</name>
</gene>
<dbReference type="InterPro" id="IPR041496">
    <property type="entry name" value="YitH/HolE_GNAT"/>
</dbReference>
<keyword evidence="4" id="KW-1185">Reference proteome</keyword>
<keyword evidence="1" id="KW-0472">Membrane</keyword>
<dbReference type="InterPro" id="IPR052729">
    <property type="entry name" value="Acyl/Acetyltrans_Enzymes"/>
</dbReference>
<dbReference type="VEuPathDB" id="VectorBase:LOC119178554"/>
<proteinExistence type="predicted"/>
<reference evidence="3" key="2">
    <citation type="submission" date="2021-09" db="EMBL/GenBank/DDBJ databases">
        <authorList>
            <person name="Jia N."/>
            <person name="Wang J."/>
            <person name="Shi W."/>
            <person name="Du L."/>
            <person name="Sun Y."/>
            <person name="Zhan W."/>
            <person name="Jiang J."/>
            <person name="Wang Q."/>
            <person name="Zhang B."/>
            <person name="Ji P."/>
            <person name="Sakyi L.B."/>
            <person name="Cui X."/>
            <person name="Yuan T."/>
            <person name="Jiang B."/>
            <person name="Yang W."/>
            <person name="Lam T.T.-Y."/>
            <person name="Chang Q."/>
            <person name="Ding S."/>
            <person name="Wang X."/>
            <person name="Zhu J."/>
            <person name="Ruan X."/>
            <person name="Zhao L."/>
            <person name="Wei J."/>
            <person name="Que T."/>
            <person name="Du C."/>
            <person name="Cheng J."/>
            <person name="Dai P."/>
            <person name="Han X."/>
            <person name="Huang E."/>
            <person name="Gao Y."/>
            <person name="Liu J."/>
            <person name="Shao H."/>
            <person name="Ye R."/>
            <person name="Li L."/>
            <person name="Wei W."/>
            <person name="Wang X."/>
            <person name="Wang C."/>
            <person name="Huo Q."/>
            <person name="Li W."/>
            <person name="Guo W."/>
            <person name="Chen H."/>
            <person name="Chen S."/>
            <person name="Zhou L."/>
            <person name="Zhou L."/>
            <person name="Ni X."/>
            <person name="Tian J."/>
            <person name="Zhou Y."/>
            <person name="Sheng Y."/>
            <person name="Liu T."/>
            <person name="Pan Y."/>
            <person name="Xia L."/>
            <person name="Li J."/>
            <person name="Zhao F."/>
            <person name="Cao W."/>
        </authorList>
    </citation>
    <scope>NUCLEOTIDE SEQUENCE</scope>
    <source>
        <strain evidence="3">Rmic-2018</strain>
        <tissue evidence="3">Larvae</tissue>
    </source>
</reference>
<name>A0A9J6D5Z2_RHIMP</name>
<protein>
    <recommendedName>
        <fullName evidence="2">YitH/HolE acetyltransferase (GNAT) domain-containing protein</fullName>
    </recommendedName>
</protein>
<reference evidence="3" key="1">
    <citation type="journal article" date="2020" name="Cell">
        <title>Large-Scale Comparative Analyses of Tick Genomes Elucidate Their Genetic Diversity and Vector Capacities.</title>
        <authorList>
            <consortium name="Tick Genome and Microbiome Consortium (TIGMIC)"/>
            <person name="Jia N."/>
            <person name="Wang J."/>
            <person name="Shi W."/>
            <person name="Du L."/>
            <person name="Sun Y."/>
            <person name="Zhan W."/>
            <person name="Jiang J.F."/>
            <person name="Wang Q."/>
            <person name="Zhang B."/>
            <person name="Ji P."/>
            <person name="Bell-Sakyi L."/>
            <person name="Cui X.M."/>
            <person name="Yuan T.T."/>
            <person name="Jiang B.G."/>
            <person name="Yang W.F."/>
            <person name="Lam T.T."/>
            <person name="Chang Q.C."/>
            <person name="Ding S.J."/>
            <person name="Wang X.J."/>
            <person name="Zhu J.G."/>
            <person name="Ruan X.D."/>
            <person name="Zhao L."/>
            <person name="Wei J.T."/>
            <person name="Ye R.Z."/>
            <person name="Que T.C."/>
            <person name="Du C.H."/>
            <person name="Zhou Y.H."/>
            <person name="Cheng J.X."/>
            <person name="Dai P.F."/>
            <person name="Guo W.B."/>
            <person name="Han X.H."/>
            <person name="Huang E.J."/>
            <person name="Li L.F."/>
            <person name="Wei W."/>
            <person name="Gao Y.C."/>
            <person name="Liu J.Z."/>
            <person name="Shao H.Z."/>
            <person name="Wang X."/>
            <person name="Wang C.C."/>
            <person name="Yang T.C."/>
            <person name="Huo Q.B."/>
            <person name="Li W."/>
            <person name="Chen H.Y."/>
            <person name="Chen S.E."/>
            <person name="Zhou L.G."/>
            <person name="Ni X.B."/>
            <person name="Tian J.H."/>
            <person name="Sheng Y."/>
            <person name="Liu T."/>
            <person name="Pan Y.S."/>
            <person name="Xia L.Y."/>
            <person name="Li J."/>
            <person name="Zhao F."/>
            <person name="Cao W.C."/>
        </authorList>
    </citation>
    <scope>NUCLEOTIDE SEQUENCE</scope>
    <source>
        <strain evidence="3">Rmic-2018</strain>
    </source>
</reference>
<organism evidence="3 4">
    <name type="scientific">Rhipicephalus microplus</name>
    <name type="common">Cattle tick</name>
    <name type="synonym">Boophilus microplus</name>
    <dbReference type="NCBI Taxonomy" id="6941"/>
    <lineage>
        <taxon>Eukaryota</taxon>
        <taxon>Metazoa</taxon>
        <taxon>Ecdysozoa</taxon>
        <taxon>Arthropoda</taxon>
        <taxon>Chelicerata</taxon>
        <taxon>Arachnida</taxon>
        <taxon>Acari</taxon>
        <taxon>Parasitiformes</taxon>
        <taxon>Ixodida</taxon>
        <taxon>Ixodoidea</taxon>
        <taxon>Ixodidae</taxon>
        <taxon>Rhipicephalinae</taxon>
        <taxon>Rhipicephalus</taxon>
        <taxon>Boophilus</taxon>
    </lineage>
</organism>
<dbReference type="Gene3D" id="3.40.630.90">
    <property type="match status" value="1"/>
</dbReference>
<dbReference type="PANTHER" id="PTHR47237:SF1">
    <property type="entry name" value="SLL0310 PROTEIN"/>
    <property type="match status" value="1"/>
</dbReference>
<dbReference type="AlphaFoldDB" id="A0A9J6D5Z2"/>
<comment type="caution">
    <text evidence="3">The sequence shown here is derived from an EMBL/GenBank/DDBJ whole genome shotgun (WGS) entry which is preliminary data.</text>
</comment>
<accession>A0A9J6D5Z2</accession>
<keyword evidence="1" id="KW-1133">Transmembrane helix</keyword>
<dbReference type="PANTHER" id="PTHR47237">
    <property type="entry name" value="SLL0310 PROTEIN"/>
    <property type="match status" value="1"/>
</dbReference>
<evidence type="ECO:0000259" key="2">
    <source>
        <dbReference type="Pfam" id="PF18014"/>
    </source>
</evidence>
<feature type="transmembrane region" description="Helical" evidence="1">
    <location>
        <begin position="6"/>
        <end position="26"/>
    </location>
</feature>
<dbReference type="EMBL" id="JABSTU010000011">
    <property type="protein sequence ID" value="KAH8009458.1"/>
    <property type="molecule type" value="Genomic_DNA"/>
</dbReference>
<dbReference type="Pfam" id="PF18014">
    <property type="entry name" value="Acetyltransf_18"/>
    <property type="match status" value="1"/>
</dbReference>
<sequence length="291" mass="32585">MTIVGWDAAVVIVAAVAVMALVFRALSSRIPYSGGSPCCRRLVRCSWLASVSSPRRGICGAASVLVFDDEVAFCGFCHVLETYAFEHIGVLLWNQMLHVTSGKNLFTVLPEPAYRELHEIYPFPSNAATGILLGPVRFSRSAFKRTVLVLEYKKKYFDALASYDKHVFGFSRRRYLTSTLHEVGLDVRVATRNERNVCGYGGMQRGADGRLLLRWLFADDVQTAESLLYSLLASCSHDDEVDVVAGFYLRSTSTRPILDKVSSRELKPWRLVFTKREPLHSYGRVVCLTTV</sequence>
<dbReference type="Proteomes" id="UP000821866">
    <property type="component" value="Chromosome 9"/>
</dbReference>